<accession>A0A150HE31</accession>
<dbReference type="EMBL" id="LRAD01000038">
    <property type="protein sequence ID" value="KXZ60204.1"/>
    <property type="molecule type" value="Genomic_DNA"/>
</dbReference>
<reference evidence="1 2" key="1">
    <citation type="submission" date="2016-01" db="EMBL/GenBank/DDBJ databases">
        <title>Draft genome sequences of Microbacterium laevaniformans LCDC 91-0039 and the type strain of Microbacterium hominis LCDC 84-209.</title>
        <authorList>
            <person name="Bernier A.-M."/>
            <person name="Bernard K."/>
        </authorList>
    </citation>
    <scope>NUCLEOTIDE SEQUENCE [LARGE SCALE GENOMIC DNA]</scope>
    <source>
        <strain evidence="1 2">LCDC 91-0039</strain>
    </source>
</reference>
<dbReference type="InterPro" id="IPR011004">
    <property type="entry name" value="Trimer_LpxA-like_sf"/>
</dbReference>
<keyword evidence="1" id="KW-0808">Transferase</keyword>
<dbReference type="Proteomes" id="UP000075357">
    <property type="component" value="Unassembled WGS sequence"/>
</dbReference>
<comment type="caution">
    <text evidence="1">The sequence shown here is derived from an EMBL/GenBank/DDBJ whole genome shotgun (WGS) entry which is preliminary data.</text>
</comment>
<dbReference type="PANTHER" id="PTHR13061:SF29">
    <property type="entry name" value="GAMMA CARBONIC ANHYDRASE-LIKE 1, MITOCHONDRIAL-RELATED"/>
    <property type="match status" value="1"/>
</dbReference>
<evidence type="ECO:0000313" key="1">
    <source>
        <dbReference type="EMBL" id="KXZ60204.1"/>
    </source>
</evidence>
<dbReference type="GO" id="GO:0047200">
    <property type="term" value="F:tetrahydrodipicolinate N-acetyltransferase activity"/>
    <property type="evidence" value="ECO:0007669"/>
    <property type="project" value="UniProtKB-EC"/>
</dbReference>
<dbReference type="InterPro" id="IPR047324">
    <property type="entry name" value="LbH_gamma_CA-like"/>
</dbReference>
<name>A0A150HE31_9MICO</name>
<protein>
    <submittedName>
        <fullName evidence="1">2,3,4,5-tetrahydropyridine-2,6-dicarboxylate N-acetyltransferase</fullName>
        <ecNumber evidence="1">2.3.1.89</ecNumber>
    </submittedName>
</protein>
<proteinExistence type="predicted"/>
<evidence type="ECO:0000313" key="2">
    <source>
        <dbReference type="Proteomes" id="UP000075357"/>
    </source>
</evidence>
<dbReference type="SUPFAM" id="SSF51161">
    <property type="entry name" value="Trimeric LpxA-like enzymes"/>
    <property type="match status" value="1"/>
</dbReference>
<sequence length="192" mass="19279">MGREYAAATIVGHMTIADDASILSIPAGRPVVHATAFVASGARLVGDVTLEEGASVWYNAVVRGDSASITLGAGSNLQDNVSVHVDAEHPVVIGRDVSVGHNAVVHGCTIGDGSLIGMGSVVLSGAVIGSGCLIAGGAVVLEGSVIPEGSLVAGVPAKVRRELTNEEKAGILRNAQIYRAHSTAHATASDGR</sequence>
<gene>
    <name evidence="1" type="primary">dapH_2</name>
    <name evidence="1" type="ORF">Mlaev_01937</name>
</gene>
<dbReference type="EC" id="2.3.1.89" evidence="1"/>
<dbReference type="InterPro" id="IPR050484">
    <property type="entry name" value="Transf_Hexapept/Carb_Anhydrase"/>
</dbReference>
<dbReference type="CDD" id="cd04645">
    <property type="entry name" value="LbH_gamma_CA_like"/>
    <property type="match status" value="1"/>
</dbReference>
<dbReference type="PANTHER" id="PTHR13061">
    <property type="entry name" value="DYNACTIN SUBUNIT P25"/>
    <property type="match status" value="1"/>
</dbReference>
<dbReference type="AlphaFoldDB" id="A0A150HE31"/>
<keyword evidence="2" id="KW-1185">Reference proteome</keyword>
<dbReference type="STRING" id="36807.Mlaev_01937"/>
<dbReference type="Gene3D" id="2.160.10.10">
    <property type="entry name" value="Hexapeptide repeat proteins"/>
    <property type="match status" value="1"/>
</dbReference>
<dbReference type="InterPro" id="IPR001451">
    <property type="entry name" value="Hexapep"/>
</dbReference>
<organism evidence="1 2">
    <name type="scientific">Microbacterium laevaniformans</name>
    <dbReference type="NCBI Taxonomy" id="36807"/>
    <lineage>
        <taxon>Bacteria</taxon>
        <taxon>Bacillati</taxon>
        <taxon>Actinomycetota</taxon>
        <taxon>Actinomycetes</taxon>
        <taxon>Micrococcales</taxon>
        <taxon>Microbacteriaceae</taxon>
        <taxon>Microbacterium</taxon>
    </lineage>
</organism>
<dbReference type="PATRIC" id="fig|36807.3.peg.1958"/>
<keyword evidence="1" id="KW-0012">Acyltransferase</keyword>
<dbReference type="Pfam" id="PF00132">
    <property type="entry name" value="Hexapep"/>
    <property type="match status" value="1"/>
</dbReference>